<reference evidence="2" key="1">
    <citation type="journal article" date="2023" name="G3 (Bethesda)">
        <title>Genome assembly and association tests identify interacting loci associated with vigor, precocity, and sex in interspecific pistachio rootstocks.</title>
        <authorList>
            <person name="Palmer W."/>
            <person name="Jacygrad E."/>
            <person name="Sagayaradj S."/>
            <person name="Cavanaugh K."/>
            <person name="Han R."/>
            <person name="Bertier L."/>
            <person name="Beede B."/>
            <person name="Kafkas S."/>
            <person name="Golino D."/>
            <person name="Preece J."/>
            <person name="Michelmore R."/>
        </authorList>
    </citation>
    <scope>NUCLEOTIDE SEQUENCE [LARGE SCALE GENOMIC DNA]</scope>
</reference>
<protein>
    <submittedName>
        <fullName evidence="1">Uncharacterized protein</fullName>
    </submittedName>
</protein>
<dbReference type="EMBL" id="CM047899">
    <property type="protein sequence ID" value="KAJ0101258.1"/>
    <property type="molecule type" value="Genomic_DNA"/>
</dbReference>
<proteinExistence type="predicted"/>
<organism evidence="1 2">
    <name type="scientific">Pistacia atlantica</name>
    <dbReference type="NCBI Taxonomy" id="434234"/>
    <lineage>
        <taxon>Eukaryota</taxon>
        <taxon>Viridiplantae</taxon>
        <taxon>Streptophyta</taxon>
        <taxon>Embryophyta</taxon>
        <taxon>Tracheophyta</taxon>
        <taxon>Spermatophyta</taxon>
        <taxon>Magnoliopsida</taxon>
        <taxon>eudicotyledons</taxon>
        <taxon>Gunneridae</taxon>
        <taxon>Pentapetalae</taxon>
        <taxon>rosids</taxon>
        <taxon>malvids</taxon>
        <taxon>Sapindales</taxon>
        <taxon>Anacardiaceae</taxon>
        <taxon>Pistacia</taxon>
    </lineage>
</organism>
<dbReference type="Proteomes" id="UP001164250">
    <property type="component" value="Chromosome 3"/>
</dbReference>
<evidence type="ECO:0000313" key="1">
    <source>
        <dbReference type="EMBL" id="KAJ0101258.1"/>
    </source>
</evidence>
<keyword evidence="2" id="KW-1185">Reference proteome</keyword>
<accession>A0ACC1BPZ9</accession>
<sequence>MKELVNEPDEEGNTPLHLAVKNENYKLVRKLMETKCADLRTKNNRGLTALDICESDWNLSYRQNSLHTFLRRQNAPPANTMSVVAALLATLTFAAAFTLPGGYHADDKEIQQYSTNDKNKTPVGSSILIKKLSLKVFVLADSVAMCCSMTVVFLLILAMAGDLPSCGQQLYTAGILLNIALLGNVGRLYNWIVHCNITKEYMVSHHCHYHGLQCSISHQTFAPQVFHFIPSCYKISPGNNEETRDLLQPWKKAF</sequence>
<name>A0ACC1BPZ9_9ROSI</name>
<gene>
    <name evidence="1" type="ORF">Patl1_04335</name>
</gene>
<evidence type="ECO:0000313" key="2">
    <source>
        <dbReference type="Proteomes" id="UP001164250"/>
    </source>
</evidence>
<comment type="caution">
    <text evidence="1">The sequence shown here is derived from an EMBL/GenBank/DDBJ whole genome shotgun (WGS) entry which is preliminary data.</text>
</comment>